<dbReference type="Proteomes" id="UP000557717">
    <property type="component" value="Unassembled WGS sequence"/>
</dbReference>
<dbReference type="EMBL" id="JACHFD010000055">
    <property type="protein sequence ID" value="MBB5353969.1"/>
    <property type="molecule type" value="Genomic_DNA"/>
</dbReference>
<accession>A0A840VJK3</accession>
<dbReference type="AlphaFoldDB" id="A0A840VJK3"/>
<protein>
    <recommendedName>
        <fullName evidence="3">Alpha/beta hydrolase</fullName>
    </recommendedName>
</protein>
<dbReference type="InterPro" id="IPR029058">
    <property type="entry name" value="AB_hydrolase_fold"/>
</dbReference>
<organism evidence="1 2">
    <name type="scientific">Haloferula luteola</name>
    <dbReference type="NCBI Taxonomy" id="595692"/>
    <lineage>
        <taxon>Bacteria</taxon>
        <taxon>Pseudomonadati</taxon>
        <taxon>Verrucomicrobiota</taxon>
        <taxon>Verrucomicrobiia</taxon>
        <taxon>Verrucomicrobiales</taxon>
        <taxon>Verrucomicrobiaceae</taxon>
        <taxon>Haloferula</taxon>
    </lineage>
</organism>
<evidence type="ECO:0008006" key="3">
    <source>
        <dbReference type="Google" id="ProtNLM"/>
    </source>
</evidence>
<sequence length="615" mass="69352">EATKVTLGDPEVVKLTVRAGENVSETGVVLDPLEANEGTFENERRYDVDLLPVNISVDADRNGEIEPGSDTTSEATPFRFWVNNDQDDVEVDEPSVITTPDHSDAQIATKRDLEDFTRIRLSVGFPLDQLKGGDWKVGLRFKVAGGQSPSIRVWPNESETGEDSYLDEHPAAGRQIAKQCFGSTNVGTVFIPSSYWQDRDDTEAHLIFEGISKGTGELALILQNGSEGPEIVGPVVHLKLLDVREMFKRARIVNEADEIPNPWIDARPPAQSWVWDPWNWEYDEDPEAEETTAIFVHGWRLTYATYLTWAQTSYKRLWHQGFRGKFYTFRWATFSGDNNGLPDDWDIELEGTDFPPGGTTYNPSEYRAWLCGPALASWVNSLPNAGRRSLFAHSMGNVISGSALRNGMSVQRYALCNAAMASMAYDSGAHMRIDPDTGEPWNRIWGSQFLHETPDTNPSADIRNSFGLEGKFDIGTNLRMINFYLEDDEALDSWVNNNRFLKPEFGRGYYYQENSVDPDYPDPLYHYISDTNVYRGVHSPDEAFGFVTKSLTRTAGSDSRTSGSIKSSVNMNDWGVGAKHWGFGVTHSAEWRWSNQSTSHFWDRLCEELELIRQQ</sequence>
<comment type="caution">
    <text evidence="1">The sequence shown here is derived from an EMBL/GenBank/DDBJ whole genome shotgun (WGS) entry which is preliminary data.</text>
</comment>
<name>A0A840VJK3_9BACT</name>
<keyword evidence="2" id="KW-1185">Reference proteome</keyword>
<proteinExistence type="predicted"/>
<dbReference type="RefSeq" id="WP_184022492.1">
    <property type="nucleotide sequence ID" value="NZ_JACHFD010000055.1"/>
</dbReference>
<feature type="non-terminal residue" evidence="1">
    <location>
        <position position="1"/>
    </location>
</feature>
<dbReference type="SUPFAM" id="SSF53474">
    <property type="entry name" value="alpha/beta-Hydrolases"/>
    <property type="match status" value="1"/>
</dbReference>
<evidence type="ECO:0000313" key="1">
    <source>
        <dbReference type="EMBL" id="MBB5353969.1"/>
    </source>
</evidence>
<evidence type="ECO:0000313" key="2">
    <source>
        <dbReference type="Proteomes" id="UP000557717"/>
    </source>
</evidence>
<gene>
    <name evidence="1" type="ORF">HNR46_004240</name>
</gene>
<reference evidence="1 2" key="1">
    <citation type="submission" date="2020-08" db="EMBL/GenBank/DDBJ databases">
        <title>Genomic Encyclopedia of Type Strains, Phase IV (KMG-IV): sequencing the most valuable type-strain genomes for metagenomic binning, comparative biology and taxonomic classification.</title>
        <authorList>
            <person name="Goeker M."/>
        </authorList>
    </citation>
    <scope>NUCLEOTIDE SEQUENCE [LARGE SCALE GENOMIC DNA]</scope>
    <source>
        <strain evidence="1 2">YC6886</strain>
    </source>
</reference>